<dbReference type="EMBL" id="PRLL01000010">
    <property type="protein sequence ID" value="RYC73511.1"/>
    <property type="molecule type" value="Genomic_DNA"/>
</dbReference>
<keyword evidence="1" id="KW-0472">Membrane</keyword>
<gene>
    <name evidence="2" type="ORF">G3KMM_00358</name>
</gene>
<protein>
    <recommendedName>
        <fullName evidence="4">DUF916 domain-containing protein</fullName>
    </recommendedName>
</protein>
<keyword evidence="1" id="KW-0812">Transmembrane</keyword>
<evidence type="ECO:0008006" key="4">
    <source>
        <dbReference type="Google" id="ProtNLM"/>
    </source>
</evidence>
<name>A0ABY0FJW5_9BACT</name>
<reference evidence="2 3" key="1">
    <citation type="journal article" date="2018" name="bioRxiv">
        <title>Evidence of independent acquisition and adaption of ultra-small bacteria to human hosts across the highly diverse yet reduced genomes of the phylum Saccharibacteria.</title>
        <authorList>
            <person name="McLean J.S."/>
            <person name="Bor B."/>
            <person name="To T.T."/>
            <person name="Liu Q."/>
            <person name="Kearns K.A."/>
            <person name="Solden L.M."/>
            <person name="Wrighton K.C."/>
            <person name="He X."/>
            <person name="Shi W."/>
        </authorList>
    </citation>
    <scope>NUCLEOTIDE SEQUENCE [LARGE SCALE GENOMIC DNA]</scope>
    <source>
        <strain evidence="2 3">TM7_KMM_G3_1_HOT_351</strain>
    </source>
</reference>
<evidence type="ECO:0000313" key="2">
    <source>
        <dbReference type="EMBL" id="RYC73511.1"/>
    </source>
</evidence>
<accession>A0ABY0FJW5</accession>
<evidence type="ECO:0000313" key="3">
    <source>
        <dbReference type="Proteomes" id="UP001191004"/>
    </source>
</evidence>
<organism evidence="2 3">
    <name type="scientific">Candidatus Nanosyncoccus nanoralicus</name>
    <dbReference type="NCBI Taxonomy" id="2171996"/>
    <lineage>
        <taxon>Bacteria</taxon>
        <taxon>Candidatus Saccharimonadota</taxon>
        <taxon>Candidatus Nanosyncoccalia</taxon>
        <taxon>Candidatus Nanosyncoccales</taxon>
        <taxon>Candidatus Nanosyncoccaceae</taxon>
        <taxon>Candidatus Nanosyncoccus</taxon>
    </lineage>
</organism>
<reference evidence="2 3" key="2">
    <citation type="journal article" date="2020" name="Cell Rep.">
        <title>Acquisition and Adaptation of Ultra-small Parasitic Reduced Genome Bacteria to Mammalian Hosts.</title>
        <authorList>
            <person name="McLean J.S."/>
            <person name="Bor B."/>
            <person name="Kerns K.A."/>
            <person name="Liu Q."/>
            <person name="To T.T."/>
            <person name="Solden L."/>
            <person name="Hendrickson E.L."/>
            <person name="Wrighton K."/>
            <person name="Shi W."/>
            <person name="He X."/>
        </authorList>
    </citation>
    <scope>NUCLEOTIDE SEQUENCE [LARGE SCALE GENOMIC DNA]</scope>
    <source>
        <strain evidence="2 3">TM7_KMM_G3_1_HOT_351</strain>
    </source>
</reference>
<sequence length="330" mass="37029">MLERISLISKLRRLQLIEKAVLALPLLFSFAAFGVLTSSSPVYADEEKPAMRIQISPVENRVTLNANEVNEYTFNVDNTGSEGYSFKVYANPYSVVNEQYSPSFSNQNAHTQVSRWITFKNDSGEYSQEATYSVEAGQRKEVTYKITVPSDIPGGGQYAIVFVEAIPKDDNSGGIRTVSRLGLRVFGRTNGETKESAEILNHNMDSFYMSGKIKTNGTVKNSGNADFNAIFKFKVEKIFGGVVYEDSKGYDVLPDTTRNIELTWEETPAFGIYRITSTLNALDQSRSTTKIVLIIPVFMIVILLMLLTITIAWFIILFRKRQAQKSKLII</sequence>
<feature type="transmembrane region" description="Helical" evidence="1">
    <location>
        <begin position="291"/>
        <end position="318"/>
    </location>
</feature>
<proteinExistence type="predicted"/>
<keyword evidence="3" id="KW-1185">Reference proteome</keyword>
<keyword evidence="1" id="KW-1133">Transmembrane helix</keyword>
<dbReference type="Proteomes" id="UP001191004">
    <property type="component" value="Unassembled WGS sequence"/>
</dbReference>
<evidence type="ECO:0000256" key="1">
    <source>
        <dbReference type="SAM" id="Phobius"/>
    </source>
</evidence>
<comment type="caution">
    <text evidence="2">The sequence shown here is derived from an EMBL/GenBank/DDBJ whole genome shotgun (WGS) entry which is preliminary data.</text>
</comment>